<dbReference type="PANTHER" id="PTHR40094:SF1">
    <property type="entry name" value="UBIQUITIN DOMAIN-CONTAINING PROTEIN"/>
    <property type="match status" value="1"/>
</dbReference>
<evidence type="ECO:0000256" key="3">
    <source>
        <dbReference type="ARBA" id="ARBA00022737"/>
    </source>
</evidence>
<dbReference type="PANTHER" id="PTHR40094">
    <property type="entry name" value="ALPHA-2-MACROGLOBULIN HOMOLOG"/>
    <property type="match status" value="1"/>
</dbReference>
<dbReference type="PROSITE" id="PS50948">
    <property type="entry name" value="PAN"/>
    <property type="match status" value="1"/>
</dbReference>
<dbReference type="PIRSF" id="PIRSF038980">
    <property type="entry name" value="A2M_bac"/>
    <property type="match status" value="1"/>
</dbReference>
<evidence type="ECO:0000256" key="1">
    <source>
        <dbReference type="ARBA" id="ARBA00010556"/>
    </source>
</evidence>
<dbReference type="InterPro" id="IPR047565">
    <property type="entry name" value="Alpha-macroglob_thiol-ester_cl"/>
</dbReference>
<dbReference type="InterPro" id="IPR000177">
    <property type="entry name" value="Apple"/>
</dbReference>
<dbReference type="OrthoDB" id="9767116at2"/>
<evidence type="ECO:0000256" key="4">
    <source>
        <dbReference type="ARBA" id="ARBA00023157"/>
    </source>
</evidence>
<dbReference type="GO" id="GO:0005576">
    <property type="term" value="C:extracellular region"/>
    <property type="evidence" value="ECO:0007669"/>
    <property type="project" value="InterPro"/>
</dbReference>
<evidence type="ECO:0000259" key="6">
    <source>
        <dbReference type="PROSITE" id="PS50948"/>
    </source>
</evidence>
<dbReference type="Gene3D" id="3.50.4.10">
    <property type="entry name" value="Hepatocyte Growth Factor"/>
    <property type="match status" value="1"/>
</dbReference>
<gene>
    <name evidence="7" type="ORF">EAT49_11945</name>
</gene>
<keyword evidence="4" id="KW-1015">Disulfide bond</keyword>
<dbReference type="InterPro" id="IPR011625">
    <property type="entry name" value="A2M_N_BRD"/>
</dbReference>
<dbReference type="RefSeq" id="WP_123642553.1">
    <property type="nucleotide sequence ID" value="NZ_ML119085.1"/>
</dbReference>
<keyword evidence="2 5" id="KW-0732">Signal</keyword>
<dbReference type="InterPro" id="IPR001599">
    <property type="entry name" value="Macroglobln_a2"/>
</dbReference>
<dbReference type="InterPro" id="IPR051802">
    <property type="entry name" value="YfhM-like"/>
</dbReference>
<keyword evidence="8" id="KW-1185">Reference proteome</keyword>
<name>A0A3N2R174_9RHOB</name>
<proteinExistence type="inferred from homology"/>
<keyword evidence="3" id="KW-0677">Repeat</keyword>
<dbReference type="SMART" id="SM01359">
    <property type="entry name" value="A2M_N_2"/>
    <property type="match status" value="1"/>
</dbReference>
<dbReference type="EMBL" id="RDRB01000005">
    <property type="protein sequence ID" value="ROU01222.1"/>
    <property type="molecule type" value="Genomic_DNA"/>
</dbReference>
<dbReference type="InterPro" id="IPR003609">
    <property type="entry name" value="Pan_app"/>
</dbReference>
<comment type="caution">
    <text evidence="7">The sequence shown here is derived from an EMBL/GenBank/DDBJ whole genome shotgun (WGS) entry which is preliminary data.</text>
</comment>
<feature type="domain" description="Apple" evidence="6">
    <location>
        <begin position="24"/>
        <end position="91"/>
    </location>
</feature>
<dbReference type="Pfam" id="PF17972">
    <property type="entry name" value="bMG5"/>
    <property type="match status" value="1"/>
</dbReference>
<dbReference type="Pfam" id="PF01835">
    <property type="entry name" value="MG2"/>
    <property type="match status" value="1"/>
</dbReference>
<dbReference type="InterPro" id="IPR041462">
    <property type="entry name" value="Bact_A2M_MG6"/>
</dbReference>
<dbReference type="Pfam" id="PF21142">
    <property type="entry name" value="A2M_bMG2"/>
    <property type="match status" value="1"/>
</dbReference>
<dbReference type="SMART" id="SM01419">
    <property type="entry name" value="Thiol-ester_cl"/>
    <property type="match status" value="1"/>
</dbReference>
<dbReference type="Pfam" id="PF11974">
    <property type="entry name" value="bMG3"/>
    <property type="match status" value="1"/>
</dbReference>
<feature type="signal peptide" evidence="5">
    <location>
        <begin position="1"/>
        <end position="19"/>
    </location>
</feature>
<dbReference type="SMART" id="SM01360">
    <property type="entry name" value="A2M"/>
    <property type="match status" value="1"/>
</dbReference>
<dbReference type="SUPFAM" id="SSF48239">
    <property type="entry name" value="Terpenoid cyclases/Protein prenyltransferases"/>
    <property type="match status" value="1"/>
</dbReference>
<reference evidence="7 8" key="1">
    <citation type="submission" date="2018-10" db="EMBL/GenBank/DDBJ databases">
        <title>Histidinibacterium lentulum gen. nov., sp. nov., a marine bacterium from the culture broth of Picochlorum sp. 122.</title>
        <authorList>
            <person name="Wang G."/>
        </authorList>
    </citation>
    <scope>NUCLEOTIDE SEQUENCE [LARGE SCALE GENOMIC DNA]</scope>
    <source>
        <strain evidence="7 8">B17</strain>
    </source>
</reference>
<accession>A0A3N2R174</accession>
<dbReference type="SMART" id="SM00223">
    <property type="entry name" value="APPLE"/>
    <property type="match status" value="1"/>
</dbReference>
<dbReference type="Proteomes" id="UP000268016">
    <property type="component" value="Unassembled WGS sequence"/>
</dbReference>
<dbReference type="Gene3D" id="1.50.10.20">
    <property type="match status" value="1"/>
</dbReference>
<dbReference type="InterPro" id="IPR008930">
    <property type="entry name" value="Terpenoid_cyclase/PrenylTrfase"/>
</dbReference>
<dbReference type="GO" id="GO:0004866">
    <property type="term" value="F:endopeptidase inhibitor activity"/>
    <property type="evidence" value="ECO:0007669"/>
    <property type="project" value="InterPro"/>
</dbReference>
<dbReference type="Pfam" id="PF00024">
    <property type="entry name" value="PAN_1"/>
    <property type="match status" value="1"/>
</dbReference>
<dbReference type="GO" id="GO:0006508">
    <property type="term" value="P:proteolysis"/>
    <property type="evidence" value="ECO:0007669"/>
    <property type="project" value="InterPro"/>
</dbReference>
<dbReference type="InterPro" id="IPR026284">
    <property type="entry name" value="A2MG_proteobact"/>
</dbReference>
<sequence length="1807" mass="192461">MIRSILIVLLSILPVHVTAQTDPVPDRRVAISRNVDFFGADLASIFDTTLDACQAACFANPECTAFTYNQRNGSCFPKAGVSEVTFYDGAVSGRLYETEPAVLSGAGEKAARLEFLREGDLAAARELGRTLGRLHSTDETDPGQYVALAEMRRQEGALYDALRFTGAALAPTDAADLWIDYADLALAAPIGDADERRRVRARALPAAVNGYLRAESAAQEHTVLAVMAEALEQDGRGRQMIDALRLAQEAQFRRDTELRLEEAIGRHGFRVTGTDAESDSAMPRICAEFSEVLVQAGVDYGTYVQLPDQSLTVEAEGAQLCIDGVAHGERYRVVLREGLPAGSGEVLIRPVELTMYVRDRSPGVRFEGRGYVLPRTPDAGLPLTSVNVGEVGLALYRVPDRNLVRTMQEGFFPGPVYDWQEGYVADQLGLPLWEGTAEVRQELNRDVTTRLPMADALEGEAPGLFLLQARVPGRDDEQAAVATQWFVLTDLGLATMAGTDGLTVSVRALGDAGAAEGAAVSLVSEGNAVLGEAVTGEDGIARFDAGLTRGTGAAAPALVLAERDGDMAFLSLRGPAFDLSDRGVEGRAPSPPIDVFVATDRGAYRAGETIHVTALMRDPGTVAVEGVPLTAILTRPDGVEYSRHVSVDDVAGGHVFALPVAPSAPRGVWSVALHADVDDAPLAQQSVLVEDFLPERIDVELTLAETLRLGDVPPLEVRADYLFGAPAAGLDVEGEVVLRSAAALEGFPGYRFGRHDQPFSARAQGLGDGWVTDASGAVTVDLPIPEADAGGRPLSLQVIARVQELSGRPVERRAEAQVLPDGPMLGIRPAFGEDVLGEGATAEFSVLALGPDLEPVEMRAEWTVNRVTTEYQWYSVNGAWNWEPVTRRERIAAGEIAPGAAPAQIAVPVDWGQYELIVERLGGEYLAASTEFHAGWYAPADSSDTPDTLEVSLDAESYAVGDTAELRVVPRYDGTALVSVMSDRVISMQAVEVSEGESIIPLEVTGEWAPGAYVTVSVIRPMDAEQERNPARALGLVHAAVDPGDKRLSVAVEAPDTAMPREPLEVAVAVKGAAPGETAHVTLAAVDAGILNLTGYESPDPSGHYFGQRRLGVEMRDVYGRLLDGMTGEIGQLRFGGDGGMARRMQSPPPTEELVAYFEGPVTVGADGRARAVFDMPSFNGTVKVMAVAWTRSGVGQAEAEVLVRDPVVVNVTVPRFMAPGDESRMLIEVTHAYGPTGAVELRAEAQGIELPVQEASGEVGERTGFVTRLPLRAGAAGLAEITLTAVTPDGRELRKDLSVPVEMNDPEVARTSRFTLASGGTFTFDDDAFAGFRDGTGTATLSVGPLARFDAPGLLAMLDRYPYGCTEQVTSQALPLLYFDQVASAMGLAEAEETRERIAGAIGAILANQARNGAFGLWGAYSGDLWLDAYVTDFLSKAKARGHDVPEVAFGMALDNLRNRVNYYPDFDQGGADLAYALLVLAREGAAAIGDLRYYADEKAEAFGTPLAKAQLGAALAQYGEQRRADAMFARASAELTERLASEETMGWREDYGTDRRDAAAVLTLAVEAGSAAVDTGRLTDAVAQGGRASTQEAAWTLMAAHALIDDLRDTGVSVDGAAPEGPLVFLREDSVAAAPVRFGNTGAETELTVTAFGVPEVPPEAGGNGYAIDRSWFTMEGEPANPDGVAVGTRLVTVLTVTPFGRQEARLMVDDPLPAGFEIDNPNLLRSGDMSGLDWLETVEPQTAEFRQERFLAAVDHLSDAPFRLAYVVRAVSPGAFHLPAASVEDMYRPEMRANTAAGRVTIVE</sequence>
<dbReference type="Pfam" id="PF17962">
    <property type="entry name" value="bMG6"/>
    <property type="match status" value="1"/>
</dbReference>
<evidence type="ECO:0000313" key="7">
    <source>
        <dbReference type="EMBL" id="ROU01222.1"/>
    </source>
</evidence>
<dbReference type="Pfam" id="PF17973">
    <property type="entry name" value="bMG10"/>
    <property type="match status" value="1"/>
</dbReference>
<dbReference type="InterPro" id="IPR021868">
    <property type="entry name" value="Alpha_2_Macroglob_MG3"/>
</dbReference>
<dbReference type="InterPro" id="IPR041203">
    <property type="entry name" value="Bact_A2M_MG5"/>
</dbReference>
<dbReference type="InterPro" id="IPR002890">
    <property type="entry name" value="MG2"/>
</dbReference>
<dbReference type="InterPro" id="IPR049120">
    <property type="entry name" value="A2M_bMG2"/>
</dbReference>
<evidence type="ECO:0000256" key="2">
    <source>
        <dbReference type="ARBA" id="ARBA00022729"/>
    </source>
</evidence>
<feature type="chain" id="PRO_5018245119" evidence="5">
    <location>
        <begin position="20"/>
        <end position="1807"/>
    </location>
</feature>
<comment type="similarity">
    <text evidence="1">Belongs to the protease inhibitor I39 (alpha-2-macroglobulin) family. Bacterial alpha-2-macroglobulin subfamily.</text>
</comment>
<organism evidence="7 8">
    <name type="scientific">Histidinibacterium lentulum</name>
    <dbReference type="NCBI Taxonomy" id="2480588"/>
    <lineage>
        <taxon>Bacteria</taxon>
        <taxon>Pseudomonadati</taxon>
        <taxon>Pseudomonadota</taxon>
        <taxon>Alphaproteobacteria</taxon>
        <taxon>Rhodobacterales</taxon>
        <taxon>Paracoccaceae</taxon>
        <taxon>Histidinibacterium</taxon>
    </lineage>
</organism>
<evidence type="ECO:0000313" key="8">
    <source>
        <dbReference type="Proteomes" id="UP000268016"/>
    </source>
</evidence>
<dbReference type="Pfam" id="PF07703">
    <property type="entry name" value="A2M_BRD"/>
    <property type="match status" value="1"/>
</dbReference>
<dbReference type="Gene3D" id="2.60.40.1930">
    <property type="match status" value="1"/>
</dbReference>
<dbReference type="Pfam" id="PF00207">
    <property type="entry name" value="A2M"/>
    <property type="match status" value="1"/>
</dbReference>
<evidence type="ECO:0000256" key="5">
    <source>
        <dbReference type="SAM" id="SignalP"/>
    </source>
</evidence>
<protein>
    <submittedName>
        <fullName evidence="7">Alpha-2-macroglobulin family protein</fullName>
    </submittedName>
</protein>
<dbReference type="CDD" id="cd02891">
    <property type="entry name" value="A2M_like"/>
    <property type="match status" value="1"/>
</dbReference>
<dbReference type="InterPro" id="IPR041246">
    <property type="entry name" value="Bact_MG10"/>
</dbReference>
<dbReference type="CDD" id="cd01100">
    <property type="entry name" value="APPLE_Factor_XI_like"/>
    <property type="match status" value="1"/>
</dbReference>